<dbReference type="STRING" id="246409.I1CCY0"/>
<protein>
    <recommendedName>
        <fullName evidence="8">Cytochrome P450</fullName>
    </recommendedName>
</protein>
<evidence type="ECO:0000256" key="5">
    <source>
        <dbReference type="RuleBase" id="RU000461"/>
    </source>
</evidence>
<dbReference type="GeneID" id="93617986"/>
<dbReference type="InterPro" id="IPR036396">
    <property type="entry name" value="Cyt_P450_sf"/>
</dbReference>
<proteinExistence type="inferred from homology"/>
<keyword evidence="2 5" id="KW-0560">Oxidoreductase</keyword>
<evidence type="ECO:0000313" key="7">
    <source>
        <dbReference type="Proteomes" id="UP000009138"/>
    </source>
</evidence>
<accession>I1CCY0</accession>
<dbReference type="Gene3D" id="1.10.630.10">
    <property type="entry name" value="Cytochrome P450"/>
    <property type="match status" value="2"/>
</dbReference>
<feature type="binding site" description="axial binding residue" evidence="4">
    <location>
        <position position="285"/>
    </location>
    <ligand>
        <name>heme</name>
        <dbReference type="ChEBI" id="CHEBI:30413"/>
    </ligand>
    <ligandPart>
        <name>Fe</name>
        <dbReference type="ChEBI" id="CHEBI:18248"/>
    </ligandPart>
</feature>
<name>I1CCY0_RHIO9</name>
<comment type="cofactor">
    <cofactor evidence="4">
        <name>heme</name>
        <dbReference type="ChEBI" id="CHEBI:30413"/>
    </cofactor>
</comment>
<dbReference type="Pfam" id="PF00067">
    <property type="entry name" value="p450"/>
    <property type="match status" value="2"/>
</dbReference>
<dbReference type="Proteomes" id="UP000009138">
    <property type="component" value="Unassembled WGS sequence"/>
</dbReference>
<keyword evidence="5" id="KW-0503">Monooxygenase</keyword>
<evidence type="ECO:0000256" key="4">
    <source>
        <dbReference type="PIRSR" id="PIRSR602401-1"/>
    </source>
</evidence>
<keyword evidence="4 5" id="KW-0349">Heme</keyword>
<evidence type="ECO:0000256" key="1">
    <source>
        <dbReference type="ARBA" id="ARBA00022723"/>
    </source>
</evidence>
<dbReference type="VEuPathDB" id="FungiDB:RO3G_11021"/>
<keyword evidence="3 4" id="KW-0408">Iron</keyword>
<dbReference type="PANTHER" id="PTHR46300:SF11">
    <property type="entry name" value="OXIDOREDUCTASE, PUTATIVE-RELATED"/>
    <property type="match status" value="1"/>
</dbReference>
<evidence type="ECO:0000256" key="2">
    <source>
        <dbReference type="ARBA" id="ARBA00023002"/>
    </source>
</evidence>
<dbReference type="PRINTS" id="PR00463">
    <property type="entry name" value="EP450I"/>
</dbReference>
<dbReference type="OMA" id="RIHEMAR"/>
<dbReference type="GO" id="GO:0004497">
    <property type="term" value="F:monooxygenase activity"/>
    <property type="evidence" value="ECO:0007669"/>
    <property type="project" value="UniProtKB-KW"/>
</dbReference>
<keyword evidence="1 4" id="KW-0479">Metal-binding</keyword>
<dbReference type="EMBL" id="CH476739">
    <property type="protein sequence ID" value="EIE86310.1"/>
    <property type="molecule type" value="Genomic_DNA"/>
</dbReference>
<dbReference type="GO" id="GO:0020037">
    <property type="term" value="F:heme binding"/>
    <property type="evidence" value="ECO:0007669"/>
    <property type="project" value="InterPro"/>
</dbReference>
<dbReference type="SUPFAM" id="SSF48264">
    <property type="entry name" value="Cytochrome P450"/>
    <property type="match status" value="1"/>
</dbReference>
<dbReference type="GO" id="GO:0005506">
    <property type="term" value="F:iron ion binding"/>
    <property type="evidence" value="ECO:0007669"/>
    <property type="project" value="InterPro"/>
</dbReference>
<gene>
    <name evidence="6" type="ORF">RO3G_11021</name>
</gene>
<dbReference type="AlphaFoldDB" id="I1CCY0"/>
<dbReference type="RefSeq" id="XP_067521706.1">
    <property type="nucleotide sequence ID" value="XM_067665605.1"/>
</dbReference>
<dbReference type="InterPro" id="IPR001128">
    <property type="entry name" value="Cyt_P450"/>
</dbReference>
<organism evidence="6 7">
    <name type="scientific">Rhizopus delemar (strain RA 99-880 / ATCC MYA-4621 / FGSC 9543 / NRRL 43880)</name>
    <name type="common">Mucormycosis agent</name>
    <name type="synonym">Rhizopus arrhizus var. delemar</name>
    <dbReference type="NCBI Taxonomy" id="246409"/>
    <lineage>
        <taxon>Eukaryota</taxon>
        <taxon>Fungi</taxon>
        <taxon>Fungi incertae sedis</taxon>
        <taxon>Mucoromycota</taxon>
        <taxon>Mucoromycotina</taxon>
        <taxon>Mucoromycetes</taxon>
        <taxon>Mucorales</taxon>
        <taxon>Mucorineae</taxon>
        <taxon>Rhizopodaceae</taxon>
        <taxon>Rhizopus</taxon>
    </lineage>
</organism>
<comment type="similarity">
    <text evidence="5">Belongs to the cytochrome P450 family.</text>
</comment>
<reference evidence="6 7" key="1">
    <citation type="journal article" date="2009" name="PLoS Genet.">
        <title>Genomic analysis of the basal lineage fungus Rhizopus oryzae reveals a whole-genome duplication.</title>
        <authorList>
            <person name="Ma L.-J."/>
            <person name="Ibrahim A.S."/>
            <person name="Skory C."/>
            <person name="Grabherr M.G."/>
            <person name="Burger G."/>
            <person name="Butler M."/>
            <person name="Elias M."/>
            <person name="Idnurm A."/>
            <person name="Lang B.F."/>
            <person name="Sone T."/>
            <person name="Abe A."/>
            <person name="Calvo S.E."/>
            <person name="Corrochano L.M."/>
            <person name="Engels R."/>
            <person name="Fu J."/>
            <person name="Hansberg W."/>
            <person name="Kim J.-M."/>
            <person name="Kodira C.D."/>
            <person name="Koehrsen M.J."/>
            <person name="Liu B."/>
            <person name="Miranda-Saavedra D."/>
            <person name="O'Leary S."/>
            <person name="Ortiz-Castellanos L."/>
            <person name="Poulter R."/>
            <person name="Rodriguez-Romero J."/>
            <person name="Ruiz-Herrera J."/>
            <person name="Shen Y.-Q."/>
            <person name="Zeng Q."/>
            <person name="Galagan J."/>
            <person name="Birren B.W."/>
            <person name="Cuomo C.A."/>
            <person name="Wickes B.L."/>
        </authorList>
    </citation>
    <scope>NUCLEOTIDE SEQUENCE [LARGE SCALE GENOMIC DNA]</scope>
    <source>
        <strain evidence="7">RA 99-880 / ATCC MYA-4621 / FGSC 9543 / NRRL 43880</strain>
    </source>
</reference>
<sequence>MTNERTRAINIKQTGTALKRLSESVDDLYHILDRETKFGVNLMLKDALEVQDKEGGIDPLAYTRLTAMNIILATVFGIQGSLSVQDPLYKRVLHNLEQNSAFISIGSDISAYFPVLSFLDVIFRKEKKMRDFVENDSKPLYRHLIQLARQSEQPSLVKELDSIKDSLNIDEQNMVTLTRGVDTISLAMAWVFAILCHYPKWQKRMLDEVDLFIQNYIIYKDYLIPKGTLLIGSAHANNNDPHFFSEPEKFKPERYLNDAKSIYASSNGNIQSRELFTFGWGRRICPGIYMAESEMFNCMTRLFQKCTIEPALSSTGETNIPDIDDCIDFGSIVSPVPYKIRLVERNSVVIDE</sequence>
<dbReference type="eggNOG" id="KOG0156">
    <property type="taxonomic scope" value="Eukaryota"/>
</dbReference>
<dbReference type="PROSITE" id="PS00086">
    <property type="entry name" value="CYTOCHROME_P450"/>
    <property type="match status" value="1"/>
</dbReference>
<dbReference type="InterPro" id="IPR050364">
    <property type="entry name" value="Cytochrome_P450_fung"/>
</dbReference>
<evidence type="ECO:0008006" key="8">
    <source>
        <dbReference type="Google" id="ProtNLM"/>
    </source>
</evidence>
<evidence type="ECO:0000256" key="3">
    <source>
        <dbReference type="ARBA" id="ARBA00023004"/>
    </source>
</evidence>
<dbReference type="GO" id="GO:0016705">
    <property type="term" value="F:oxidoreductase activity, acting on paired donors, with incorporation or reduction of molecular oxygen"/>
    <property type="evidence" value="ECO:0007669"/>
    <property type="project" value="InterPro"/>
</dbReference>
<dbReference type="PANTHER" id="PTHR46300">
    <property type="entry name" value="P450, PUTATIVE (EUROFUNG)-RELATED-RELATED"/>
    <property type="match status" value="1"/>
</dbReference>
<evidence type="ECO:0000313" key="6">
    <source>
        <dbReference type="EMBL" id="EIE86310.1"/>
    </source>
</evidence>
<dbReference type="InterPro" id="IPR017972">
    <property type="entry name" value="Cyt_P450_CS"/>
</dbReference>
<dbReference type="OrthoDB" id="2214136at2759"/>
<keyword evidence="7" id="KW-1185">Reference proteome</keyword>
<dbReference type="InterPro" id="IPR002401">
    <property type="entry name" value="Cyt_P450_E_grp-I"/>
</dbReference>
<dbReference type="InParanoid" id="I1CCY0"/>